<dbReference type="InterPro" id="IPR043502">
    <property type="entry name" value="DNA/RNA_pol_sf"/>
</dbReference>
<evidence type="ECO:0000313" key="3">
    <source>
        <dbReference type="Proteomes" id="UP000694427"/>
    </source>
</evidence>
<dbReference type="Proteomes" id="UP000694427">
    <property type="component" value="Unplaced"/>
</dbReference>
<dbReference type="Ensembl" id="ENSCCRT00010123079.1">
    <property type="protein sequence ID" value="ENSCCRP00010110618.1"/>
    <property type="gene ID" value="ENSCCRG00010048769.1"/>
</dbReference>
<dbReference type="AlphaFoldDB" id="A0A8C1RFN3"/>
<sequence>MKEQSYCVKGRCIKDNLFLMRDVIDYAMCKDYDLGLISLDQEKAFDRVEHAYLFDLLKAYGFGNGFISWVNLLYNEAECMVKIDGGLSVPIKVKRGIRQGCPLSGQLYSLVIEPLLCKLREQLTGLHIEGSNILNNVKLSAYADDITVIIRNSEDIKIVLENFKCYGRASSAKINWTKSEALWCGSERSNVPQLPNNVTWRKDGFKFLGVFLGSKVYKEKNWEGLLEKVRLRLSNWKWLIPQLSYRGRVLIVNNLVASTLWHKMAVLDPPAAVIKDIQKCLVDFFWTGQHWLRPAVLYLPLNEGGQGLIDIGCRIAAFRLQAAQRLLYGKDVSWAHVACGLLRRGGQLGLDRQLFLINLNDTVLVEITPFYKSVLKSWNALKVVREEGIVRGSWIKEEPLLYNPALPINILNSHSMQAAMVKAQFIKVSHLWTKSEWMSSKDMAAKLGIKSLRFAERLRTEFLSVIPSTFTELLKDEETKPQYINEMVEFPNLGVSAAVETRAGDEGKLLSFKTPELNLFADIGKRALYYTCVKVMHYESLKDVLDSKWQGIDGLDGSPKGSWRTLYKRPIDKRTGDLQWRIIHGIIATNRHRAHIDPTVRDECPFCFEHEDMYHLFLQCERLKPMFLLLEDWSKNLNFEFTLNGFIYGPKYKYQNRKTDVLINFLYGQAKLAIWLTRKERMNGGVSTDVNMTLKGLLSARLTVEFTYYKMVGDLDVFKHTWALNAVLCDLEDGNLHMNV</sequence>
<name>A0A8C1RFN3_CYPCA</name>
<accession>A0A8C1RFN3</accession>
<organism evidence="2 3">
    <name type="scientific">Cyprinus carpio</name>
    <name type="common">Common carp</name>
    <dbReference type="NCBI Taxonomy" id="7962"/>
    <lineage>
        <taxon>Eukaryota</taxon>
        <taxon>Metazoa</taxon>
        <taxon>Chordata</taxon>
        <taxon>Craniata</taxon>
        <taxon>Vertebrata</taxon>
        <taxon>Euteleostomi</taxon>
        <taxon>Actinopterygii</taxon>
        <taxon>Neopterygii</taxon>
        <taxon>Teleostei</taxon>
        <taxon>Ostariophysi</taxon>
        <taxon>Cypriniformes</taxon>
        <taxon>Cyprinidae</taxon>
        <taxon>Cyprininae</taxon>
        <taxon>Cyprinus</taxon>
    </lineage>
</organism>
<evidence type="ECO:0000313" key="2">
    <source>
        <dbReference type="Ensembl" id="ENSCCRP00010110618.1"/>
    </source>
</evidence>
<dbReference type="SUPFAM" id="SSF56672">
    <property type="entry name" value="DNA/RNA polymerases"/>
    <property type="match status" value="1"/>
</dbReference>
<proteinExistence type="predicted"/>
<dbReference type="CDD" id="cd01650">
    <property type="entry name" value="RT_nLTR_like"/>
    <property type="match status" value="1"/>
</dbReference>
<evidence type="ECO:0000259" key="1">
    <source>
        <dbReference type="PROSITE" id="PS50878"/>
    </source>
</evidence>
<dbReference type="PROSITE" id="PS50878">
    <property type="entry name" value="RT_POL"/>
    <property type="match status" value="1"/>
</dbReference>
<dbReference type="PANTHER" id="PTHR19446">
    <property type="entry name" value="REVERSE TRANSCRIPTASES"/>
    <property type="match status" value="1"/>
</dbReference>
<reference evidence="2" key="2">
    <citation type="submission" date="2025-09" db="UniProtKB">
        <authorList>
            <consortium name="Ensembl"/>
        </authorList>
    </citation>
    <scope>IDENTIFICATION</scope>
</reference>
<protein>
    <recommendedName>
        <fullName evidence="1">Reverse transcriptase domain-containing protein</fullName>
    </recommendedName>
</protein>
<dbReference type="Pfam" id="PF00078">
    <property type="entry name" value="RVT_1"/>
    <property type="match status" value="1"/>
</dbReference>
<dbReference type="InterPro" id="IPR000477">
    <property type="entry name" value="RT_dom"/>
</dbReference>
<feature type="domain" description="Reverse transcriptase" evidence="1">
    <location>
        <begin position="1"/>
        <end position="212"/>
    </location>
</feature>
<keyword evidence="3" id="KW-1185">Reference proteome</keyword>
<reference evidence="2" key="1">
    <citation type="submission" date="2025-08" db="UniProtKB">
        <authorList>
            <consortium name="Ensembl"/>
        </authorList>
    </citation>
    <scope>IDENTIFICATION</scope>
</reference>